<dbReference type="Gene3D" id="1.25.40.10">
    <property type="entry name" value="Tetratricopeptide repeat domain"/>
    <property type="match status" value="1"/>
</dbReference>
<proteinExistence type="predicted"/>
<evidence type="ECO:0000313" key="2">
    <source>
        <dbReference type="EMBL" id="RQP25556.1"/>
    </source>
</evidence>
<dbReference type="RefSeq" id="WP_124538208.1">
    <property type="nucleotide sequence ID" value="NZ_QUSW01000001.1"/>
</dbReference>
<comment type="caution">
    <text evidence="2">The sequence shown here is derived from an EMBL/GenBank/DDBJ whole genome shotgun (WGS) entry which is preliminary data.</text>
</comment>
<keyword evidence="1" id="KW-0732">Signal</keyword>
<feature type="signal peptide" evidence="1">
    <location>
        <begin position="1"/>
        <end position="19"/>
    </location>
</feature>
<dbReference type="InterPro" id="IPR011990">
    <property type="entry name" value="TPR-like_helical_dom_sf"/>
</dbReference>
<reference evidence="2 3" key="1">
    <citation type="submission" date="2018-08" db="EMBL/GenBank/DDBJ databases">
        <authorList>
            <person name="Khan S.A."/>
            <person name="Jeon C.O."/>
            <person name="Chun B.H."/>
            <person name="Jeong S.E."/>
        </authorList>
    </citation>
    <scope>NUCLEOTIDE SEQUENCE [LARGE SCALE GENOMIC DNA]</scope>
    <source>
        <strain evidence="2 3">S-16</strain>
    </source>
</reference>
<keyword evidence="3" id="KW-1185">Reference proteome</keyword>
<dbReference type="SUPFAM" id="SSF48452">
    <property type="entry name" value="TPR-like"/>
    <property type="match status" value="1"/>
</dbReference>
<dbReference type="Proteomes" id="UP000267464">
    <property type="component" value="Unassembled WGS sequence"/>
</dbReference>
<sequence length="426" mass="45223">MKNASVGLAMLVAGCGAWAQFTHQPHIAVDNTAAVQPEDGKKADTVRVEIGKPLQAAQEAMKAQRFTDALAKIAETDAVPNKTAYEVLTIARMRGAAALSAGQAELALKSFETVVSSGLLPAAEQARTLQAMASVAYRAKDYARAASLARRYFDLGGSDAGTRTVLVQSLYLSGGHADAAKELQAVLHEQEKAGRVPDEDQLKLLASCHAKLNDANGYQAVLEQLVAHHPKKEYWTDLLRRLPQRPGFAPRLSLDVYRLQLATVGLASASDHVEMAQLALQDASPAEARRIVDRGFAAGVLGTGPDADRHKRLRELAAKASAEEQRSLANADAEASAAAAAANGTGLFNLGWSLAQQGQADKGLALMELGLKKGGLKRPEEARLHAGVAAWQARQYAKATALLKTVDGRDGAADIARLWLLVPNDP</sequence>
<reference evidence="2 3" key="2">
    <citation type="submission" date="2018-12" db="EMBL/GenBank/DDBJ databases">
        <title>Rhizobacter gummiphilus sp. nov., a rubber-degrading bacterium isolated from the soil of a botanical garden in Japan.</title>
        <authorList>
            <person name="Shunsuke S.S."/>
        </authorList>
    </citation>
    <scope>NUCLEOTIDE SEQUENCE [LARGE SCALE GENOMIC DNA]</scope>
    <source>
        <strain evidence="2 3">S-16</strain>
    </source>
</reference>
<organism evidence="2 3">
    <name type="scientific">Piscinibacter terrae</name>
    <dbReference type="NCBI Taxonomy" id="2496871"/>
    <lineage>
        <taxon>Bacteria</taxon>
        <taxon>Pseudomonadati</taxon>
        <taxon>Pseudomonadota</taxon>
        <taxon>Betaproteobacteria</taxon>
        <taxon>Burkholderiales</taxon>
        <taxon>Sphaerotilaceae</taxon>
        <taxon>Piscinibacter</taxon>
    </lineage>
</organism>
<evidence type="ECO:0008006" key="4">
    <source>
        <dbReference type="Google" id="ProtNLM"/>
    </source>
</evidence>
<dbReference type="OrthoDB" id="8875254at2"/>
<evidence type="ECO:0000256" key="1">
    <source>
        <dbReference type="SAM" id="SignalP"/>
    </source>
</evidence>
<dbReference type="EMBL" id="QUSW01000001">
    <property type="protein sequence ID" value="RQP25556.1"/>
    <property type="molecule type" value="Genomic_DNA"/>
</dbReference>
<evidence type="ECO:0000313" key="3">
    <source>
        <dbReference type="Proteomes" id="UP000267464"/>
    </source>
</evidence>
<gene>
    <name evidence="2" type="ORF">DZC73_00280</name>
</gene>
<name>A0A3N7HVZ2_9BURK</name>
<dbReference type="AlphaFoldDB" id="A0A3N7HVZ2"/>
<feature type="chain" id="PRO_5018220608" description="Tetratricopeptide repeat protein" evidence="1">
    <location>
        <begin position="20"/>
        <end position="426"/>
    </location>
</feature>
<protein>
    <recommendedName>
        <fullName evidence="4">Tetratricopeptide repeat protein</fullName>
    </recommendedName>
</protein>
<accession>A0A3N7HVZ2</accession>
<dbReference type="PROSITE" id="PS51257">
    <property type="entry name" value="PROKAR_LIPOPROTEIN"/>
    <property type="match status" value="1"/>
</dbReference>